<dbReference type="PANTHER" id="PTHR12629">
    <property type="entry name" value="DIPHOSPHOINOSITOL POLYPHOSPHATE PHOSPHOHYDROLASE"/>
    <property type="match status" value="1"/>
</dbReference>
<dbReference type="Gene3D" id="3.90.79.10">
    <property type="entry name" value="Nucleoside Triphosphate Pyrophosphohydrolase"/>
    <property type="match status" value="1"/>
</dbReference>
<evidence type="ECO:0000256" key="1">
    <source>
        <dbReference type="ARBA" id="ARBA00001946"/>
    </source>
</evidence>
<comment type="cofactor">
    <cofactor evidence="1">
        <name>Mg(2+)</name>
        <dbReference type="ChEBI" id="CHEBI:18420"/>
    </cofactor>
</comment>
<dbReference type="RefSeq" id="WP_050662595.1">
    <property type="nucleotide sequence ID" value="NZ_CP118494.1"/>
</dbReference>
<evidence type="ECO:0000313" key="6">
    <source>
        <dbReference type="EMBL" id="KNX41725.1"/>
    </source>
</evidence>
<comment type="caution">
    <text evidence="6">The sequence shown here is derived from an EMBL/GenBank/DDBJ whole genome shotgun (WGS) entry which is preliminary data.</text>
</comment>
<dbReference type="GO" id="GO:0005737">
    <property type="term" value="C:cytoplasm"/>
    <property type="evidence" value="ECO:0007669"/>
    <property type="project" value="TreeGrafter"/>
</dbReference>
<feature type="domain" description="Nudix hydrolase" evidence="5">
    <location>
        <begin position="20"/>
        <end position="152"/>
    </location>
</feature>
<keyword evidence="2" id="KW-0479">Metal-binding</keyword>
<dbReference type="GO" id="GO:0000298">
    <property type="term" value="F:endopolyphosphatase activity"/>
    <property type="evidence" value="ECO:0007669"/>
    <property type="project" value="TreeGrafter"/>
</dbReference>
<dbReference type="GO" id="GO:1901909">
    <property type="term" value="P:diadenosine hexaphosphate catabolic process"/>
    <property type="evidence" value="ECO:0007669"/>
    <property type="project" value="TreeGrafter"/>
</dbReference>
<reference evidence="7" key="1">
    <citation type="submission" date="2015-07" db="EMBL/GenBank/DDBJ databases">
        <title>Draft Genome Sequence of Roseovarius tolerans EL-164, a producer of N-Acylated Alanine Methyl Esters (NAMEs).</title>
        <authorList>
            <person name="Voget S."/>
            <person name="Bruns H."/>
            <person name="Wagner-Doebler I."/>
            <person name="Schulz S."/>
            <person name="Daniel R."/>
        </authorList>
    </citation>
    <scope>NUCLEOTIDE SEQUENCE [LARGE SCALE GENOMIC DNA]</scope>
    <source>
        <strain evidence="7">EL-164</strain>
    </source>
</reference>
<evidence type="ECO:0000256" key="4">
    <source>
        <dbReference type="ARBA" id="ARBA00022842"/>
    </source>
</evidence>
<dbReference type="GO" id="GO:0046872">
    <property type="term" value="F:metal ion binding"/>
    <property type="evidence" value="ECO:0007669"/>
    <property type="project" value="UniProtKB-KW"/>
</dbReference>
<dbReference type="InterPro" id="IPR000086">
    <property type="entry name" value="NUDIX_hydrolase_dom"/>
</dbReference>
<dbReference type="Pfam" id="PF00293">
    <property type="entry name" value="NUDIX"/>
    <property type="match status" value="1"/>
</dbReference>
<dbReference type="AlphaFoldDB" id="A0A0L6CVL4"/>
<keyword evidence="7" id="KW-1185">Reference proteome</keyword>
<evidence type="ECO:0000259" key="5">
    <source>
        <dbReference type="PROSITE" id="PS51462"/>
    </source>
</evidence>
<evidence type="ECO:0000313" key="7">
    <source>
        <dbReference type="Proteomes" id="UP000037046"/>
    </source>
</evidence>
<protein>
    <submittedName>
        <fullName evidence="6">NUDIX domain protein</fullName>
    </submittedName>
</protein>
<dbReference type="EMBL" id="LGVV01000018">
    <property type="protein sequence ID" value="KNX41725.1"/>
    <property type="molecule type" value="Genomic_DNA"/>
</dbReference>
<sequence>MTLQTIKQMPLSLPAAPKTEVRTQFGGLCYRMRDGEPDILLVTSRGSGRWIIPKGWPMPGLTPTEMVLKEAWEEAGVRGIAHSMALGLYSYTKEVEPDRGLPCLVMIYPILVKSLAEDFPEAGQRRSKWMRRKKAAKRVDESELAHIIRSFDPRKLGL</sequence>
<dbReference type="SUPFAM" id="SSF55811">
    <property type="entry name" value="Nudix"/>
    <property type="match status" value="1"/>
</dbReference>
<gene>
    <name evidence="6" type="ORF">ROTO_16960</name>
</gene>
<dbReference type="CDD" id="cd04666">
    <property type="entry name" value="NUDIX_DIPP2_like_Nudt4"/>
    <property type="match status" value="1"/>
</dbReference>
<evidence type="ECO:0000256" key="3">
    <source>
        <dbReference type="ARBA" id="ARBA00022801"/>
    </source>
</evidence>
<dbReference type="Proteomes" id="UP000037046">
    <property type="component" value="Unassembled WGS sequence"/>
</dbReference>
<dbReference type="PANTHER" id="PTHR12629:SF0">
    <property type="entry name" value="DIPHOSPHOINOSITOL-POLYPHOSPHATE DIPHOSPHATASE"/>
    <property type="match status" value="1"/>
</dbReference>
<dbReference type="GO" id="GO:0034432">
    <property type="term" value="F:bis(5'-adenosyl)-pentaphosphatase activity"/>
    <property type="evidence" value="ECO:0007669"/>
    <property type="project" value="TreeGrafter"/>
</dbReference>
<accession>A0A0L6CVL4</accession>
<evidence type="ECO:0000256" key="2">
    <source>
        <dbReference type="ARBA" id="ARBA00022723"/>
    </source>
</evidence>
<dbReference type="InterPro" id="IPR015797">
    <property type="entry name" value="NUDIX_hydrolase-like_dom_sf"/>
</dbReference>
<dbReference type="GO" id="GO:0071543">
    <property type="term" value="P:diphosphoinositol polyphosphate metabolic process"/>
    <property type="evidence" value="ECO:0007669"/>
    <property type="project" value="TreeGrafter"/>
</dbReference>
<dbReference type="GO" id="GO:0008486">
    <property type="term" value="F:diphosphoinositol-polyphosphate diphosphatase activity"/>
    <property type="evidence" value="ECO:0007669"/>
    <property type="project" value="TreeGrafter"/>
</dbReference>
<dbReference type="GO" id="GO:1901911">
    <property type="term" value="P:adenosine 5'-(hexahydrogen pentaphosphate) catabolic process"/>
    <property type="evidence" value="ECO:0007669"/>
    <property type="project" value="TreeGrafter"/>
</dbReference>
<dbReference type="GO" id="GO:1901907">
    <property type="term" value="P:diadenosine pentaphosphate catabolic process"/>
    <property type="evidence" value="ECO:0007669"/>
    <property type="project" value="TreeGrafter"/>
</dbReference>
<organism evidence="6 7">
    <name type="scientific">Roseovarius tolerans</name>
    <dbReference type="NCBI Taxonomy" id="74031"/>
    <lineage>
        <taxon>Bacteria</taxon>
        <taxon>Pseudomonadati</taxon>
        <taxon>Pseudomonadota</taxon>
        <taxon>Alphaproteobacteria</taxon>
        <taxon>Rhodobacterales</taxon>
        <taxon>Roseobacteraceae</taxon>
        <taxon>Roseovarius</taxon>
    </lineage>
</organism>
<dbReference type="InterPro" id="IPR047198">
    <property type="entry name" value="DDP-like_NUDIX"/>
</dbReference>
<dbReference type="PROSITE" id="PS51462">
    <property type="entry name" value="NUDIX"/>
    <property type="match status" value="1"/>
</dbReference>
<keyword evidence="3" id="KW-0378">Hydrolase</keyword>
<name>A0A0L6CVL4_9RHOB</name>
<dbReference type="STRING" id="74031.SAMN04488077_10924"/>
<dbReference type="GO" id="GO:0034431">
    <property type="term" value="F:bis(5'-adenosyl)-hexaphosphatase activity"/>
    <property type="evidence" value="ECO:0007669"/>
    <property type="project" value="TreeGrafter"/>
</dbReference>
<dbReference type="PATRIC" id="fig|74031.6.peg.1729"/>
<proteinExistence type="predicted"/>
<keyword evidence="4" id="KW-0460">Magnesium</keyword>